<gene>
    <name evidence="2" type="ORF">P5673_031567</name>
</gene>
<proteinExistence type="predicted"/>
<feature type="region of interest" description="Disordered" evidence="1">
    <location>
        <begin position="164"/>
        <end position="183"/>
    </location>
</feature>
<evidence type="ECO:0000313" key="2">
    <source>
        <dbReference type="EMBL" id="KAK2548248.1"/>
    </source>
</evidence>
<accession>A0AAD9PST9</accession>
<sequence>MAESSGSRSIHSNDGGTEQLQTNENPSLTVGLRAESSGLEKTLGHINQNMAKMSSLLERMCSSGQQNLAASENSPPAKRPPKRKSPDSFDELSQSEDGCSPPRKRFEDCNSDDNVSLYADDDLDCASSVKKLTERKNSSPPVTDHNGGKKPATLLKSLVDSYVEEDATSHDIDPDVAELLKKR</sequence>
<dbReference type="EMBL" id="JARQWQ010000151">
    <property type="protein sequence ID" value="KAK2548248.1"/>
    <property type="molecule type" value="Genomic_DNA"/>
</dbReference>
<reference evidence="2" key="1">
    <citation type="journal article" date="2023" name="G3 (Bethesda)">
        <title>Whole genome assembly and annotation of the endangered Caribbean coral Acropora cervicornis.</title>
        <authorList>
            <person name="Selwyn J.D."/>
            <person name="Vollmer S.V."/>
        </authorList>
    </citation>
    <scope>NUCLEOTIDE SEQUENCE</scope>
    <source>
        <strain evidence="2">K2</strain>
    </source>
</reference>
<organism evidence="2 3">
    <name type="scientific">Acropora cervicornis</name>
    <name type="common">Staghorn coral</name>
    <dbReference type="NCBI Taxonomy" id="6130"/>
    <lineage>
        <taxon>Eukaryota</taxon>
        <taxon>Metazoa</taxon>
        <taxon>Cnidaria</taxon>
        <taxon>Anthozoa</taxon>
        <taxon>Hexacorallia</taxon>
        <taxon>Scleractinia</taxon>
        <taxon>Astrocoeniina</taxon>
        <taxon>Acroporidae</taxon>
        <taxon>Acropora</taxon>
    </lineage>
</organism>
<feature type="compositionally biased region" description="Polar residues" evidence="1">
    <location>
        <begin position="62"/>
        <end position="73"/>
    </location>
</feature>
<feature type="region of interest" description="Disordered" evidence="1">
    <location>
        <begin position="131"/>
        <end position="152"/>
    </location>
</feature>
<feature type="region of interest" description="Disordered" evidence="1">
    <location>
        <begin position="58"/>
        <end position="113"/>
    </location>
</feature>
<feature type="compositionally biased region" description="Polar residues" evidence="1">
    <location>
        <begin position="1"/>
        <end position="28"/>
    </location>
</feature>
<feature type="region of interest" description="Disordered" evidence="1">
    <location>
        <begin position="1"/>
        <end position="36"/>
    </location>
</feature>
<evidence type="ECO:0000313" key="3">
    <source>
        <dbReference type="Proteomes" id="UP001249851"/>
    </source>
</evidence>
<feature type="compositionally biased region" description="Basic and acidic residues" evidence="1">
    <location>
        <begin position="167"/>
        <end position="183"/>
    </location>
</feature>
<dbReference type="AlphaFoldDB" id="A0AAD9PST9"/>
<protein>
    <submittedName>
        <fullName evidence="2">Uncharacterized protein</fullName>
    </submittedName>
</protein>
<dbReference type="Proteomes" id="UP001249851">
    <property type="component" value="Unassembled WGS sequence"/>
</dbReference>
<name>A0AAD9PST9_ACRCE</name>
<evidence type="ECO:0000256" key="1">
    <source>
        <dbReference type="SAM" id="MobiDB-lite"/>
    </source>
</evidence>
<keyword evidence="3" id="KW-1185">Reference proteome</keyword>
<reference evidence="2" key="2">
    <citation type="journal article" date="2023" name="Science">
        <title>Genomic signatures of disease resistance in endangered staghorn corals.</title>
        <authorList>
            <person name="Vollmer S.V."/>
            <person name="Selwyn J.D."/>
            <person name="Despard B.A."/>
            <person name="Roesel C.L."/>
        </authorList>
    </citation>
    <scope>NUCLEOTIDE SEQUENCE</scope>
    <source>
        <strain evidence="2">K2</strain>
    </source>
</reference>
<comment type="caution">
    <text evidence="2">The sequence shown here is derived from an EMBL/GenBank/DDBJ whole genome shotgun (WGS) entry which is preliminary data.</text>
</comment>